<gene>
    <name evidence="3" type="ORF">FRACYDRAFT_234354</name>
</gene>
<dbReference type="OrthoDB" id="206902at2759"/>
<feature type="domain" description="DUF6824" evidence="2">
    <location>
        <begin position="441"/>
        <end position="531"/>
    </location>
</feature>
<protein>
    <recommendedName>
        <fullName evidence="2">DUF6824 domain-containing protein</fullName>
    </recommendedName>
</protein>
<dbReference type="InParanoid" id="A0A1E7FSB3"/>
<dbReference type="PANTHER" id="PTHR35213">
    <property type="entry name" value="RING-TYPE DOMAIN-CONTAINING PROTEIN-RELATED"/>
    <property type="match status" value="1"/>
</dbReference>
<reference evidence="3 4" key="1">
    <citation type="submission" date="2016-09" db="EMBL/GenBank/DDBJ databases">
        <title>Extensive genetic diversity and differential bi-allelic expression allows diatom success in the polar Southern Ocean.</title>
        <authorList>
            <consortium name="DOE Joint Genome Institute"/>
            <person name="Mock T."/>
            <person name="Otillar R.P."/>
            <person name="Strauss J."/>
            <person name="Dupont C."/>
            <person name="Frickenhaus S."/>
            <person name="Maumus F."/>
            <person name="Mcmullan M."/>
            <person name="Sanges R."/>
            <person name="Schmutz J."/>
            <person name="Toseland A."/>
            <person name="Valas R."/>
            <person name="Veluchamy A."/>
            <person name="Ward B.J."/>
            <person name="Allen A."/>
            <person name="Barry K."/>
            <person name="Falciatore A."/>
            <person name="Ferrante M."/>
            <person name="Fortunato A.E."/>
            <person name="Gloeckner G."/>
            <person name="Gruber A."/>
            <person name="Hipkin R."/>
            <person name="Janech M."/>
            <person name="Kroth P."/>
            <person name="Leese F."/>
            <person name="Lindquist E."/>
            <person name="Lyon B.R."/>
            <person name="Martin J."/>
            <person name="Mayer C."/>
            <person name="Parker M."/>
            <person name="Quesneville H."/>
            <person name="Raymond J."/>
            <person name="Uhlig C."/>
            <person name="Valentin K.U."/>
            <person name="Worden A.Z."/>
            <person name="Armbrust E.V."/>
            <person name="Bowler C."/>
            <person name="Green B."/>
            <person name="Moulton V."/>
            <person name="Van Oosterhout C."/>
            <person name="Grigoriev I."/>
        </authorList>
    </citation>
    <scope>NUCLEOTIDE SEQUENCE [LARGE SCALE GENOMIC DNA]</scope>
    <source>
        <strain evidence="3 4">CCMP1102</strain>
    </source>
</reference>
<feature type="compositionally biased region" description="Low complexity" evidence="1">
    <location>
        <begin position="683"/>
        <end position="695"/>
    </location>
</feature>
<feature type="compositionally biased region" description="Polar residues" evidence="1">
    <location>
        <begin position="666"/>
        <end position="676"/>
    </location>
</feature>
<dbReference type="Pfam" id="PF20710">
    <property type="entry name" value="DUF6824"/>
    <property type="match status" value="1"/>
</dbReference>
<dbReference type="EMBL" id="KV784354">
    <property type="protein sequence ID" value="OEU20723.1"/>
    <property type="molecule type" value="Genomic_DNA"/>
</dbReference>
<feature type="region of interest" description="Disordered" evidence="1">
    <location>
        <begin position="659"/>
        <end position="704"/>
    </location>
</feature>
<sequence length="1104" mass="122140">MSYDRAEFASSKFVNAIGDKKDVQFAGKDLRSFRTSPDNLHGAQPLPSLDDDRSWVVTAQQQQQPPRVVIVQYQTISMSTSSPTTTAEELIAESINIGTSNRIEKNRQELREGAPATVTTKSNNNYNLVKKRKATTTTTSAASTVAVVLHDYEAQQHPQAQARSVQQQQQQRKQHQQQNQQQQPINGNNNNNGGGNSSNNNKQKKVQQLRRGNWTPEEEAYANRVIQEFEAGLLPLTNGTTLRTYLSKLLNCDPMRISKKFVGSCLGNQVFRKRTADLNRLTPEPDAYSGGDINDGSGGTSTPPSSLSSTGPTFGSGGTSTPSAPSAGTTFDGASSSSSSSPPTFGSTGGIATPHYHDVLSGRGIGIQTVLEKNRQALREGAPATVTTKSNNNNNNNKNHDPSPPQPMTPQSQQQQQHPPSSTTTPQDVLSGRGGGITPQDVLSGIGKGSNSHPGNKVFREWVRLRKEDYNLARDTEEKTVVAREVVRQVQQQNGRFLTKDTSVVGGSGVHWWVEIDEIKVLTKTKKALREVTLLTTTPPSQDTILMESTERSAASRKLVKQFTTTAEEHNNNSSMTPQSQQDSLIDAKMINESWKVLMESTERSAASRKLVKQFKSTVDNTHRNIKSLSSHHFGCDKIAKKAGLCSTHGPTLPNHLCDRGEPHHGNTSTKQQQQELEPPIDTTTTTATTTATTTLGIDNDNNDKENDIYKTVLTLPSGNNEMSSLSSKTSFHPPSYPPQQRASSFSNAVTFNSNNKKRSSDDITTTNGRCFNVLACGIRYKKRAEEQKMIDYMAQKLKESKKSYEISLIEKTPTQRLETGYRQLTPKQTTELLVVLRKISNVKNAFLGHSFVTKDTTSRALKYLLSAIRHGLMHYPDTCHPKVVQWNGVSKFCINSHIPLLIALFMALRNDDDNHKFNSEEWNKIHTEVMYGCQYAIDRKKKGKIGCNSNPLTGSTIEKTGEVDKDGKLVWKRIDARPKFHNNANIRNTSHQFTGGGTGSAYITRTVDGVSIVWPEFNDIITVQAITDLGKSLMNHLSITDHSVVGKLLEMRHWHSMNYFGHRPVGIYWFHKDGGTLSSMTNDEMESVASKGAQWIKKSAQYR</sequence>
<dbReference type="Proteomes" id="UP000095751">
    <property type="component" value="Unassembled WGS sequence"/>
</dbReference>
<feature type="compositionally biased region" description="Polar residues" evidence="1">
    <location>
        <begin position="719"/>
        <end position="755"/>
    </location>
</feature>
<feature type="region of interest" description="Disordered" evidence="1">
    <location>
        <begin position="378"/>
        <end position="456"/>
    </location>
</feature>
<keyword evidence="4" id="KW-1185">Reference proteome</keyword>
<dbReference type="KEGG" id="fcy:FRACYDRAFT_234354"/>
<accession>A0A1E7FSB3</accession>
<feature type="compositionally biased region" description="Low complexity" evidence="1">
    <location>
        <begin position="155"/>
        <end position="201"/>
    </location>
</feature>
<feature type="compositionally biased region" description="Low complexity" evidence="1">
    <location>
        <begin position="300"/>
        <end position="346"/>
    </location>
</feature>
<organism evidence="3 4">
    <name type="scientific">Fragilariopsis cylindrus CCMP1102</name>
    <dbReference type="NCBI Taxonomy" id="635003"/>
    <lineage>
        <taxon>Eukaryota</taxon>
        <taxon>Sar</taxon>
        <taxon>Stramenopiles</taxon>
        <taxon>Ochrophyta</taxon>
        <taxon>Bacillariophyta</taxon>
        <taxon>Bacillariophyceae</taxon>
        <taxon>Bacillariophycidae</taxon>
        <taxon>Bacillariales</taxon>
        <taxon>Bacillariaceae</taxon>
        <taxon>Fragilariopsis</taxon>
    </lineage>
</organism>
<evidence type="ECO:0000313" key="4">
    <source>
        <dbReference type="Proteomes" id="UP000095751"/>
    </source>
</evidence>
<proteinExistence type="predicted"/>
<feature type="region of interest" description="Disordered" evidence="1">
    <location>
        <begin position="719"/>
        <end position="764"/>
    </location>
</feature>
<evidence type="ECO:0000313" key="3">
    <source>
        <dbReference type="EMBL" id="OEU20723.1"/>
    </source>
</evidence>
<dbReference type="InterPro" id="IPR049227">
    <property type="entry name" value="DUF6824"/>
</dbReference>
<dbReference type="PANTHER" id="PTHR35213:SF5">
    <property type="entry name" value="RING-TYPE DOMAIN-CONTAINING PROTEIN"/>
    <property type="match status" value="1"/>
</dbReference>
<feature type="compositionally biased region" description="Low complexity" evidence="1">
    <location>
        <begin position="409"/>
        <end position="427"/>
    </location>
</feature>
<evidence type="ECO:0000256" key="1">
    <source>
        <dbReference type="SAM" id="MobiDB-lite"/>
    </source>
</evidence>
<dbReference type="AlphaFoldDB" id="A0A1E7FSB3"/>
<name>A0A1E7FSB3_9STRA</name>
<feature type="region of interest" description="Disordered" evidence="1">
    <location>
        <begin position="155"/>
        <end position="212"/>
    </location>
</feature>
<feature type="region of interest" description="Disordered" evidence="1">
    <location>
        <begin position="277"/>
        <end position="353"/>
    </location>
</feature>
<evidence type="ECO:0000259" key="2">
    <source>
        <dbReference type="Pfam" id="PF20710"/>
    </source>
</evidence>